<dbReference type="GO" id="GO:0016787">
    <property type="term" value="F:hydrolase activity"/>
    <property type="evidence" value="ECO:0007669"/>
    <property type="project" value="UniProtKB-KW"/>
</dbReference>
<evidence type="ECO:0000259" key="5">
    <source>
        <dbReference type="PROSITE" id="PS50830"/>
    </source>
</evidence>
<dbReference type="EMBL" id="FWFP01000007">
    <property type="protein sequence ID" value="SLN53154.1"/>
    <property type="molecule type" value="Genomic_DNA"/>
</dbReference>
<dbReference type="SMART" id="SM00318">
    <property type="entry name" value="SNc"/>
    <property type="match status" value="1"/>
</dbReference>
<protein>
    <submittedName>
        <fullName evidence="6">Succinoglycan biosynthesis protein ExoI</fullName>
    </submittedName>
</protein>
<organism evidence="6 7">
    <name type="scientific">Ruegeria meonggei</name>
    <dbReference type="NCBI Taxonomy" id="1446476"/>
    <lineage>
        <taxon>Bacteria</taxon>
        <taxon>Pseudomonadati</taxon>
        <taxon>Pseudomonadota</taxon>
        <taxon>Alphaproteobacteria</taxon>
        <taxon>Rhodobacterales</taxon>
        <taxon>Roseobacteraceae</taxon>
        <taxon>Ruegeria</taxon>
    </lineage>
</organism>
<name>A0A1X6ZJV8_9RHOB</name>
<dbReference type="PANTHER" id="PTHR12302">
    <property type="entry name" value="EBNA2 BINDING PROTEIN P100"/>
    <property type="match status" value="1"/>
</dbReference>
<dbReference type="InterPro" id="IPR016071">
    <property type="entry name" value="Staphylococal_nuclease_OB-fold"/>
</dbReference>
<accession>A0A1X6ZJV8</accession>
<feature type="region of interest" description="Disordered" evidence="4">
    <location>
        <begin position="25"/>
        <end position="63"/>
    </location>
</feature>
<dbReference type="PANTHER" id="PTHR12302:SF3">
    <property type="entry name" value="SERINE_THREONINE-PROTEIN KINASE 31"/>
    <property type="match status" value="1"/>
</dbReference>
<keyword evidence="2" id="KW-0255">Endonuclease</keyword>
<evidence type="ECO:0000313" key="7">
    <source>
        <dbReference type="Proteomes" id="UP000193778"/>
    </source>
</evidence>
<evidence type="ECO:0000256" key="3">
    <source>
        <dbReference type="ARBA" id="ARBA00022801"/>
    </source>
</evidence>
<proteinExistence type="predicted"/>
<keyword evidence="1" id="KW-0540">Nuclease</keyword>
<keyword evidence="3" id="KW-0378">Hydrolase</keyword>
<keyword evidence="7" id="KW-1185">Reference proteome</keyword>
<dbReference type="RefSeq" id="WP_234995215.1">
    <property type="nucleotide sequence ID" value="NZ_FWFP01000007.1"/>
</dbReference>
<dbReference type="Pfam" id="PF00565">
    <property type="entry name" value="SNase"/>
    <property type="match status" value="1"/>
</dbReference>
<dbReference type="PROSITE" id="PS50830">
    <property type="entry name" value="TNASE_3"/>
    <property type="match status" value="1"/>
</dbReference>
<evidence type="ECO:0000313" key="6">
    <source>
        <dbReference type="EMBL" id="SLN53154.1"/>
    </source>
</evidence>
<dbReference type="SUPFAM" id="SSF50199">
    <property type="entry name" value="Staphylococcal nuclease"/>
    <property type="match status" value="1"/>
</dbReference>
<sequence>MEVLILLVVAGVVVLFVMLSKRQPDRNTKPTYQTTSDLKPRLGASRPQVVQQPPRFDAGSAVPEPKEKVLEGSAYVVDGDTIKIQKTQVRLFGVDAPEINHPYGKKAKWALVSLCKGQRVRAVVTAEDIHGRTVAKCYLEDGRDLSAELVKLGMAIDWPKFSGGKYSALELPDARKKLWLADARQKGRMNVWEQYDAKQVARNQNK</sequence>
<dbReference type="Proteomes" id="UP000193778">
    <property type="component" value="Unassembled WGS sequence"/>
</dbReference>
<evidence type="ECO:0000256" key="2">
    <source>
        <dbReference type="ARBA" id="ARBA00022759"/>
    </source>
</evidence>
<dbReference type="GO" id="GO:0004519">
    <property type="term" value="F:endonuclease activity"/>
    <property type="evidence" value="ECO:0007669"/>
    <property type="project" value="UniProtKB-KW"/>
</dbReference>
<dbReference type="AlphaFoldDB" id="A0A1X6ZJV8"/>
<reference evidence="7" key="1">
    <citation type="submission" date="2017-03" db="EMBL/GenBank/DDBJ databases">
        <authorList>
            <person name="Rodrigo-Torres L."/>
            <person name="Arahal R.D."/>
            <person name="Lucena T."/>
        </authorList>
    </citation>
    <scope>NUCLEOTIDE SEQUENCE [LARGE SCALE GENOMIC DNA]</scope>
    <source>
        <strain evidence="7">CECT 8411</strain>
    </source>
</reference>
<gene>
    <name evidence="6" type="primary">exoI_2</name>
    <name evidence="6" type="ORF">RUM8411_02555</name>
</gene>
<dbReference type="InterPro" id="IPR035437">
    <property type="entry name" value="SNase_OB-fold_sf"/>
</dbReference>
<evidence type="ECO:0000256" key="1">
    <source>
        <dbReference type="ARBA" id="ARBA00022722"/>
    </source>
</evidence>
<feature type="domain" description="TNase-like" evidence="5">
    <location>
        <begin position="76"/>
        <end position="194"/>
    </location>
</feature>
<evidence type="ECO:0000256" key="4">
    <source>
        <dbReference type="SAM" id="MobiDB-lite"/>
    </source>
</evidence>
<dbReference type="Gene3D" id="2.40.50.90">
    <property type="match status" value="1"/>
</dbReference>